<dbReference type="GeneID" id="104590332"/>
<dbReference type="eggNOG" id="ENOG502S37N">
    <property type="taxonomic scope" value="Eukaryota"/>
</dbReference>
<evidence type="ECO:0000259" key="2">
    <source>
        <dbReference type="Pfam" id="PF05678"/>
    </source>
</evidence>
<protein>
    <submittedName>
        <fullName evidence="4">Protein MKS1</fullName>
    </submittedName>
</protein>
<feature type="region of interest" description="Disordered" evidence="1">
    <location>
        <begin position="119"/>
        <end position="139"/>
    </location>
</feature>
<dbReference type="PANTHER" id="PTHR33143:SF6">
    <property type="entry name" value="OS08G0102900 PROTEIN"/>
    <property type="match status" value="1"/>
</dbReference>
<dbReference type="Proteomes" id="UP000189703">
    <property type="component" value="Unplaced"/>
</dbReference>
<dbReference type="PANTHER" id="PTHR33143">
    <property type="entry name" value="F16F4.1 PROTEIN-RELATED"/>
    <property type="match status" value="1"/>
</dbReference>
<organism evidence="3 4">
    <name type="scientific">Nelumbo nucifera</name>
    <name type="common">Sacred lotus</name>
    <dbReference type="NCBI Taxonomy" id="4432"/>
    <lineage>
        <taxon>Eukaryota</taxon>
        <taxon>Viridiplantae</taxon>
        <taxon>Streptophyta</taxon>
        <taxon>Embryophyta</taxon>
        <taxon>Tracheophyta</taxon>
        <taxon>Spermatophyta</taxon>
        <taxon>Magnoliopsida</taxon>
        <taxon>Proteales</taxon>
        <taxon>Nelumbonaceae</taxon>
        <taxon>Nelumbo</taxon>
    </lineage>
</organism>
<dbReference type="KEGG" id="nnu:104590332"/>
<feature type="domain" description="VQ" evidence="2">
    <location>
        <begin position="99"/>
        <end position="124"/>
    </location>
</feature>
<dbReference type="OMA" id="FHGNKNY"/>
<dbReference type="GO" id="GO:0005634">
    <property type="term" value="C:nucleus"/>
    <property type="evidence" value="ECO:0000318"/>
    <property type="project" value="GO_Central"/>
</dbReference>
<dbReference type="InterPro" id="IPR008889">
    <property type="entry name" value="VQ"/>
</dbReference>
<dbReference type="InterPro" id="IPR039607">
    <property type="entry name" value="VQ_8/17/18/20/21/25"/>
</dbReference>
<dbReference type="InParanoid" id="A0A1U7ZGJ3"/>
<dbReference type="OrthoDB" id="695631at2759"/>
<dbReference type="AlphaFoldDB" id="A0A1U7ZGJ3"/>
<dbReference type="Pfam" id="PF05678">
    <property type="entry name" value="VQ"/>
    <property type="match status" value="1"/>
</dbReference>
<keyword evidence="3" id="KW-1185">Reference proteome</keyword>
<proteinExistence type="predicted"/>
<gene>
    <name evidence="4" type="primary">LOC104590332</name>
</gene>
<evidence type="ECO:0000313" key="3">
    <source>
        <dbReference type="Proteomes" id="UP000189703"/>
    </source>
</evidence>
<dbReference type="RefSeq" id="XP_010247250.1">
    <property type="nucleotide sequence ID" value="XM_010248948.2"/>
</dbReference>
<accession>A0A1U7ZGJ3</accession>
<evidence type="ECO:0000313" key="4">
    <source>
        <dbReference type="RefSeq" id="XP_010247250.1"/>
    </source>
</evidence>
<sequence>MSALEFLDFREMLYCLLPQHHHHLPSSPDHSLFDFPVMDFSEPPTGRPSPRRELQGPRPTPLKVSKDSYKIKKPPVPPQPSHPPQPPAQNRPPVIIYAVSPKVIHTDASEFMTLVQRLTGPSPTSSDASDAGAGASSSAFDTTCAISPAARFAAIEKTNTSPDKSRRAVDLDMAHGVEMGANVERTSSIPGILSPLPSSLPPISPNFFSPPSDPTSLGFLHELSPIFHGNKNYIESFFMSSPSAFLSPPNISPTPSLDLFNPFSDF</sequence>
<dbReference type="STRING" id="4432.A0A1U7ZGJ3"/>
<dbReference type="FunCoup" id="A0A1U7ZGJ3">
    <property type="interactions" value="13"/>
</dbReference>
<feature type="region of interest" description="Disordered" evidence="1">
    <location>
        <begin position="35"/>
        <end position="92"/>
    </location>
</feature>
<feature type="compositionally biased region" description="Pro residues" evidence="1">
    <location>
        <begin position="74"/>
        <end position="90"/>
    </location>
</feature>
<name>A0A1U7ZGJ3_NELNU</name>
<evidence type="ECO:0000256" key="1">
    <source>
        <dbReference type="SAM" id="MobiDB-lite"/>
    </source>
</evidence>
<reference evidence="4" key="1">
    <citation type="submission" date="2025-08" db="UniProtKB">
        <authorList>
            <consortium name="RefSeq"/>
        </authorList>
    </citation>
    <scope>IDENTIFICATION</scope>
</reference>